<evidence type="ECO:0000313" key="2">
    <source>
        <dbReference type="Ensembl" id="ENSMPUP00000005406.1"/>
    </source>
</evidence>
<sequence length="76" mass="8405">MPHQGSGSTWTNTREPPSPPAIPGKPVWLAQQPLCTAHESTPQAREWCRSACQERRPTASSRCQPRLHPDPTDPVP</sequence>
<protein>
    <submittedName>
        <fullName evidence="2">Uncharacterized protein</fullName>
    </submittedName>
</protein>
<proteinExistence type="predicted"/>
<accession>M3Y255</accession>
<organism evidence="2">
    <name type="scientific">Mustela putorius furo</name>
    <name type="common">European domestic ferret</name>
    <name type="synonym">Mustela furo</name>
    <dbReference type="NCBI Taxonomy" id="9669"/>
    <lineage>
        <taxon>Eukaryota</taxon>
        <taxon>Metazoa</taxon>
        <taxon>Chordata</taxon>
        <taxon>Craniata</taxon>
        <taxon>Vertebrata</taxon>
        <taxon>Euteleostomi</taxon>
        <taxon>Mammalia</taxon>
        <taxon>Eutheria</taxon>
        <taxon>Laurasiatheria</taxon>
        <taxon>Carnivora</taxon>
        <taxon>Caniformia</taxon>
        <taxon>Musteloidea</taxon>
        <taxon>Mustelidae</taxon>
        <taxon>Mustelinae</taxon>
        <taxon>Mustela</taxon>
    </lineage>
</organism>
<dbReference type="HOGENOM" id="CLU_2653891_0_0_1"/>
<dbReference type="AlphaFoldDB" id="M3Y255"/>
<dbReference type="Ensembl" id="ENSMPUT00000005496.1">
    <property type="protein sequence ID" value="ENSMPUP00000005406.1"/>
    <property type="gene ID" value="ENSMPUG00000005446.1"/>
</dbReference>
<feature type="compositionally biased region" description="Polar residues" evidence="1">
    <location>
        <begin position="1"/>
        <end position="15"/>
    </location>
</feature>
<evidence type="ECO:0000256" key="1">
    <source>
        <dbReference type="SAM" id="MobiDB-lite"/>
    </source>
</evidence>
<feature type="compositionally biased region" description="Basic and acidic residues" evidence="1">
    <location>
        <begin position="67"/>
        <end position="76"/>
    </location>
</feature>
<name>M3Y255_MUSPF</name>
<dbReference type="EMBL" id="AEYP01088316">
    <property type="status" value="NOT_ANNOTATED_CDS"/>
    <property type="molecule type" value="Genomic_DNA"/>
</dbReference>
<reference evidence="2" key="1">
    <citation type="submission" date="2024-06" db="UniProtKB">
        <authorList>
            <consortium name="Ensembl"/>
        </authorList>
    </citation>
    <scope>IDENTIFICATION</scope>
</reference>
<dbReference type="InParanoid" id="M3Y255"/>
<feature type="region of interest" description="Disordered" evidence="1">
    <location>
        <begin position="54"/>
        <end position="76"/>
    </location>
</feature>
<feature type="region of interest" description="Disordered" evidence="1">
    <location>
        <begin position="1"/>
        <end position="26"/>
    </location>
</feature>